<sequence length="250" mass="27239">MALSISGWLRSSVRRLAESIYPPICAGCGAFSGRHGGLCGACWSNMAWIEKPVCDVLGSPLPFEAGEGALSADAIADPPPFAKARSAVLYDDVARSIVHRFKYKDRTDLADMMARWMVRAGADLIAGTDVILPVPLHRGRLLFRQFNQSAELARAVARQTGLPYKPATLLRIRATRRQVGLGASARADNVRRAFSIPQKRRRDVKGKCVLLVDDVYTTGATVKSAARELERAGARKVFVLTFARVAPGYL</sequence>
<dbReference type="AlphaFoldDB" id="A0A9X3UR43"/>
<gene>
    <name evidence="4" type="ORF">OQ273_23085</name>
</gene>
<dbReference type="Proteomes" id="UP001151234">
    <property type="component" value="Unassembled WGS sequence"/>
</dbReference>
<dbReference type="PANTHER" id="PTHR47505">
    <property type="entry name" value="DNA UTILIZATION PROTEIN YHGH"/>
    <property type="match status" value="1"/>
</dbReference>
<name>A0A9X3UR43_9HYPH</name>
<evidence type="ECO:0000256" key="1">
    <source>
        <dbReference type="ARBA" id="ARBA00008007"/>
    </source>
</evidence>
<dbReference type="EMBL" id="JAPJZI010000002">
    <property type="protein sequence ID" value="MDA5401476.1"/>
    <property type="molecule type" value="Genomic_DNA"/>
</dbReference>
<reference evidence="4" key="1">
    <citation type="submission" date="2022-11" db="EMBL/GenBank/DDBJ databases">
        <title>Draft genome sequence of Hoeflea poritis E7-10 and Hoeflea prorocentri PM5-8, separated from scleractinian coral Porites lutea and marine dinoflagellate.</title>
        <authorList>
            <person name="Zhang G."/>
            <person name="Wei Q."/>
            <person name="Cai L."/>
        </authorList>
    </citation>
    <scope>NUCLEOTIDE SEQUENCE</scope>
    <source>
        <strain evidence="4">PM5-8</strain>
    </source>
</reference>
<protein>
    <submittedName>
        <fullName evidence="4">ComF family protein</fullName>
    </submittedName>
</protein>
<dbReference type="InterPro" id="IPR051910">
    <property type="entry name" value="ComF/GntX_DNA_util-trans"/>
</dbReference>
<dbReference type="Gene3D" id="3.40.50.2020">
    <property type="match status" value="1"/>
</dbReference>
<proteinExistence type="inferred from homology"/>
<feature type="domain" description="Double zinc ribbon" evidence="3">
    <location>
        <begin position="18"/>
        <end position="62"/>
    </location>
</feature>
<comment type="caution">
    <text evidence="4">The sequence shown here is derived from an EMBL/GenBank/DDBJ whole genome shotgun (WGS) entry which is preliminary data.</text>
</comment>
<dbReference type="InterPro" id="IPR029057">
    <property type="entry name" value="PRTase-like"/>
</dbReference>
<dbReference type="InterPro" id="IPR000836">
    <property type="entry name" value="PRTase_dom"/>
</dbReference>
<feature type="domain" description="Phosphoribosyltransferase" evidence="2">
    <location>
        <begin position="150"/>
        <end position="243"/>
    </location>
</feature>
<dbReference type="SUPFAM" id="SSF53271">
    <property type="entry name" value="PRTase-like"/>
    <property type="match status" value="1"/>
</dbReference>
<dbReference type="Pfam" id="PF18912">
    <property type="entry name" value="DZR_2"/>
    <property type="match status" value="1"/>
</dbReference>
<comment type="similarity">
    <text evidence="1">Belongs to the ComF/GntX family.</text>
</comment>
<dbReference type="RefSeq" id="WP_267993460.1">
    <property type="nucleotide sequence ID" value="NZ_JAPJZI010000002.1"/>
</dbReference>
<dbReference type="PANTHER" id="PTHR47505:SF1">
    <property type="entry name" value="DNA UTILIZATION PROTEIN YHGH"/>
    <property type="match status" value="1"/>
</dbReference>
<dbReference type="CDD" id="cd06223">
    <property type="entry name" value="PRTases_typeI"/>
    <property type="match status" value="1"/>
</dbReference>
<organism evidence="4 5">
    <name type="scientific">Hoeflea prorocentri</name>
    <dbReference type="NCBI Taxonomy" id="1922333"/>
    <lineage>
        <taxon>Bacteria</taxon>
        <taxon>Pseudomonadati</taxon>
        <taxon>Pseudomonadota</taxon>
        <taxon>Alphaproteobacteria</taxon>
        <taxon>Hyphomicrobiales</taxon>
        <taxon>Rhizobiaceae</taxon>
        <taxon>Hoeflea</taxon>
    </lineage>
</organism>
<evidence type="ECO:0000313" key="5">
    <source>
        <dbReference type="Proteomes" id="UP001151234"/>
    </source>
</evidence>
<accession>A0A9X3UR43</accession>
<keyword evidence="5" id="KW-1185">Reference proteome</keyword>
<dbReference type="Pfam" id="PF00156">
    <property type="entry name" value="Pribosyltran"/>
    <property type="match status" value="1"/>
</dbReference>
<evidence type="ECO:0000259" key="3">
    <source>
        <dbReference type="Pfam" id="PF18912"/>
    </source>
</evidence>
<evidence type="ECO:0000259" key="2">
    <source>
        <dbReference type="Pfam" id="PF00156"/>
    </source>
</evidence>
<dbReference type="InterPro" id="IPR044005">
    <property type="entry name" value="DZR_2"/>
</dbReference>
<evidence type="ECO:0000313" key="4">
    <source>
        <dbReference type="EMBL" id="MDA5401476.1"/>
    </source>
</evidence>